<accession>A0A2I0SM36</accession>
<evidence type="ECO:0000313" key="2">
    <source>
        <dbReference type="EMBL" id="PKT70960.1"/>
    </source>
</evidence>
<dbReference type="AlphaFoldDB" id="A0A2I0SM36"/>
<dbReference type="EMBL" id="PJOS01000041">
    <property type="protein sequence ID" value="PKT70960.1"/>
    <property type="molecule type" value="Genomic_DNA"/>
</dbReference>
<evidence type="ECO:0000256" key="1">
    <source>
        <dbReference type="SAM" id="SignalP"/>
    </source>
</evidence>
<proteinExistence type="predicted"/>
<dbReference type="Proteomes" id="UP000236178">
    <property type="component" value="Unassembled WGS sequence"/>
</dbReference>
<comment type="caution">
    <text evidence="2">The sequence shown here is derived from an EMBL/GenBank/DDBJ whole genome shotgun (WGS) entry which is preliminary data.</text>
</comment>
<organism evidence="2 3">
    <name type="scientific">Streptomyces populi</name>
    <dbReference type="NCBI Taxonomy" id="2058924"/>
    <lineage>
        <taxon>Bacteria</taxon>
        <taxon>Bacillati</taxon>
        <taxon>Actinomycetota</taxon>
        <taxon>Actinomycetes</taxon>
        <taxon>Kitasatosporales</taxon>
        <taxon>Streptomycetaceae</taxon>
        <taxon>Streptomyces</taxon>
    </lineage>
</organism>
<dbReference type="OrthoDB" id="3869471at2"/>
<keyword evidence="1" id="KW-0732">Signal</keyword>
<keyword evidence="3" id="KW-1185">Reference proteome</keyword>
<reference evidence="2 3" key="1">
    <citation type="submission" date="2017-12" db="EMBL/GenBank/DDBJ databases">
        <title>Streptomyces populusis sp. nov., a novel endophytic actinobacterium isolated from stems of Populus adenopoda Maxim.</title>
        <authorList>
            <person name="Wang Z."/>
        </authorList>
    </citation>
    <scope>NUCLEOTIDE SEQUENCE [LARGE SCALE GENOMIC DNA]</scope>
    <source>
        <strain evidence="2 3">A249</strain>
    </source>
</reference>
<dbReference type="RefSeq" id="WP_103551113.1">
    <property type="nucleotide sequence ID" value="NZ_JBHJSK010000014.1"/>
</dbReference>
<feature type="chain" id="PRO_5014189040" evidence="1">
    <location>
        <begin position="27"/>
        <end position="221"/>
    </location>
</feature>
<protein>
    <submittedName>
        <fullName evidence="2">Tat pathway signal sequence domain protein</fullName>
    </submittedName>
</protein>
<evidence type="ECO:0000313" key="3">
    <source>
        <dbReference type="Proteomes" id="UP000236178"/>
    </source>
</evidence>
<gene>
    <name evidence="2" type="ORF">CW362_21335</name>
</gene>
<feature type="signal peptide" evidence="1">
    <location>
        <begin position="1"/>
        <end position="26"/>
    </location>
</feature>
<sequence>MRTRHLLALVGTVVALSASAVVPASADDVAVLTTGSAGGTPVAVGDVLTASLASGTNATLYSSATGTSGVSCSASAFTATAADNPASPGTATESLTGQTFTASSCSSNVVGVLGVTSITVDNLPYSTAVGSDGSVTVTPAAGSTIQTTVKLRSLLGTLTCVYRAASLSGTADNADNSLTFTNQQFTKFSGSSLCFANGYFTAKYAPVTDTSQAGSPAVFVN</sequence>
<name>A0A2I0SM36_9ACTN</name>